<gene>
    <name evidence="1" type="ORF">FNH06_30015</name>
</gene>
<dbReference type="Proteomes" id="UP000318578">
    <property type="component" value="Unassembled WGS sequence"/>
</dbReference>
<reference evidence="1 2" key="1">
    <citation type="submission" date="2019-07" db="EMBL/GenBank/DDBJ databases">
        <title>New species of Amycolatopsis and Streptomyces.</title>
        <authorList>
            <person name="Duangmal K."/>
            <person name="Teo W.F.A."/>
            <person name="Lipun K."/>
        </authorList>
    </citation>
    <scope>NUCLEOTIDE SEQUENCE [LARGE SCALE GENOMIC DNA]</scope>
    <source>
        <strain evidence="1 2">JCM 30562</strain>
    </source>
</reference>
<sequence>MLDSFAFRPEALRNIASDDALDRIATNALGMRLGDQHLASEAYANLRDQVIRSPERWRNVDVAVSLAPWTAGPVTGKGSMFVATVRWEYRLRPANSTMRFACVAEAAEYRALSRDPTVASVWHFDPTTGLDAGDQAAFELLEFSVDGKPRTIRRSERRGSQIYAVNLGKVEPEDEVTVSFTYRALVQRHGHLLYLDLPRPARGFHVRFDYTAVPISYVSVLDYFASPDSSYLDQSPAAVPAKTIDVRFDGQVFPRAGVAFVWVLDDELA</sequence>
<dbReference type="OrthoDB" id="3453448at2"/>
<evidence type="ECO:0000313" key="2">
    <source>
        <dbReference type="Proteomes" id="UP000318578"/>
    </source>
</evidence>
<evidence type="ECO:0000313" key="1">
    <source>
        <dbReference type="EMBL" id="TVT17781.1"/>
    </source>
</evidence>
<comment type="caution">
    <text evidence="1">The sequence shown here is derived from an EMBL/GenBank/DDBJ whole genome shotgun (WGS) entry which is preliminary data.</text>
</comment>
<accession>A0A558A0J9</accession>
<name>A0A558A0J9_9PSEU</name>
<protein>
    <submittedName>
        <fullName evidence="1">Uncharacterized protein</fullName>
    </submittedName>
</protein>
<dbReference type="EMBL" id="VJZA01000072">
    <property type="protein sequence ID" value="TVT17781.1"/>
    <property type="molecule type" value="Genomic_DNA"/>
</dbReference>
<organism evidence="1 2">
    <name type="scientific">Amycolatopsis acidiphila</name>
    <dbReference type="NCBI Taxonomy" id="715473"/>
    <lineage>
        <taxon>Bacteria</taxon>
        <taxon>Bacillati</taxon>
        <taxon>Actinomycetota</taxon>
        <taxon>Actinomycetes</taxon>
        <taxon>Pseudonocardiales</taxon>
        <taxon>Pseudonocardiaceae</taxon>
        <taxon>Amycolatopsis</taxon>
    </lineage>
</organism>
<proteinExistence type="predicted"/>
<keyword evidence="2" id="KW-1185">Reference proteome</keyword>
<dbReference type="AlphaFoldDB" id="A0A558A0J9"/>